<evidence type="ECO:0000313" key="2">
    <source>
        <dbReference type="Proteomes" id="UP000838878"/>
    </source>
</evidence>
<feature type="non-terminal residue" evidence="1">
    <location>
        <position position="76"/>
    </location>
</feature>
<accession>A0A8J9UHW5</accession>
<keyword evidence="2" id="KW-1185">Reference proteome</keyword>
<sequence>MESQQGNGSQMAVLLIDALFSECELPDRSKRKWCLPVDNLHFLCSPLRSLLGVVICLSLDYDNSLCSFIISFKLWR</sequence>
<dbReference type="AlphaFoldDB" id="A0A8J9UHW5"/>
<reference evidence="1" key="1">
    <citation type="submission" date="2021-12" db="EMBL/GenBank/DDBJ databases">
        <authorList>
            <person name="Martin H S."/>
        </authorList>
    </citation>
    <scope>NUCLEOTIDE SEQUENCE</scope>
</reference>
<protein>
    <submittedName>
        <fullName evidence="1">Uncharacterized protein</fullName>
    </submittedName>
</protein>
<evidence type="ECO:0000313" key="1">
    <source>
        <dbReference type="EMBL" id="CAH0719464.1"/>
    </source>
</evidence>
<name>A0A8J9UHW5_9NEOP</name>
<organism evidence="1 2">
    <name type="scientific">Brenthis ino</name>
    <name type="common">lesser marbled fritillary</name>
    <dbReference type="NCBI Taxonomy" id="405034"/>
    <lineage>
        <taxon>Eukaryota</taxon>
        <taxon>Metazoa</taxon>
        <taxon>Ecdysozoa</taxon>
        <taxon>Arthropoda</taxon>
        <taxon>Hexapoda</taxon>
        <taxon>Insecta</taxon>
        <taxon>Pterygota</taxon>
        <taxon>Neoptera</taxon>
        <taxon>Endopterygota</taxon>
        <taxon>Lepidoptera</taxon>
        <taxon>Glossata</taxon>
        <taxon>Ditrysia</taxon>
        <taxon>Papilionoidea</taxon>
        <taxon>Nymphalidae</taxon>
        <taxon>Heliconiinae</taxon>
        <taxon>Argynnini</taxon>
        <taxon>Brenthis</taxon>
    </lineage>
</organism>
<dbReference type="EMBL" id="OV170234">
    <property type="protein sequence ID" value="CAH0719464.1"/>
    <property type="molecule type" value="Genomic_DNA"/>
</dbReference>
<gene>
    <name evidence="1" type="ORF">BINO364_LOCUS5803</name>
</gene>
<proteinExistence type="predicted"/>
<dbReference type="Proteomes" id="UP000838878">
    <property type="component" value="Chromosome 14"/>
</dbReference>